<organism evidence="18 19">
    <name type="scientific">Paenibacillus psychroresistens</name>
    <dbReference type="NCBI Taxonomy" id="1778678"/>
    <lineage>
        <taxon>Bacteria</taxon>
        <taxon>Bacillati</taxon>
        <taxon>Bacillota</taxon>
        <taxon>Bacilli</taxon>
        <taxon>Bacillales</taxon>
        <taxon>Paenibacillaceae</taxon>
        <taxon>Paenibacillus</taxon>
    </lineage>
</organism>
<dbReference type="CDD" id="cd19501">
    <property type="entry name" value="RecA-like_FtsH"/>
    <property type="match status" value="1"/>
</dbReference>
<dbReference type="KEGG" id="ppsc:EHS13_01600"/>
<feature type="compositionally biased region" description="Basic and acidic residues" evidence="16">
    <location>
        <begin position="648"/>
        <end position="677"/>
    </location>
</feature>
<dbReference type="InterPro" id="IPR003960">
    <property type="entry name" value="ATPase_AAA_CS"/>
</dbReference>
<comment type="subcellular location">
    <subcellularLocation>
        <location evidence="14">Cell membrane</location>
        <topology evidence="14">Multi-pass membrane protein</topology>
        <orientation evidence="14">Cytoplasmic side</orientation>
    </subcellularLocation>
    <subcellularLocation>
        <location evidence="1">Membrane</location>
    </subcellularLocation>
</comment>
<dbReference type="SMART" id="SM00382">
    <property type="entry name" value="AAA"/>
    <property type="match status" value="1"/>
</dbReference>
<keyword evidence="19" id="KW-1185">Reference proteome</keyword>
<protein>
    <recommendedName>
        <fullName evidence="14">ATP-dependent zinc metalloprotease FtsH</fullName>
        <ecNumber evidence="14">3.4.24.-</ecNumber>
    </recommendedName>
</protein>
<evidence type="ECO:0000256" key="16">
    <source>
        <dbReference type="SAM" id="MobiDB-lite"/>
    </source>
</evidence>
<dbReference type="InterPro" id="IPR027417">
    <property type="entry name" value="P-loop_NTPase"/>
</dbReference>
<dbReference type="PANTHER" id="PTHR23076:SF113">
    <property type="entry name" value="ATP-DEPENDENT ZINC METALLOPROTEASE FTSH 1, CHLOROPLASTIC-RELATED"/>
    <property type="match status" value="1"/>
</dbReference>
<comment type="subunit">
    <text evidence="14">Homohexamer.</text>
</comment>
<feature type="transmembrane region" description="Helical" evidence="14">
    <location>
        <begin position="9"/>
        <end position="26"/>
    </location>
</feature>
<feature type="transmembrane region" description="Helical" evidence="14">
    <location>
        <begin position="113"/>
        <end position="135"/>
    </location>
</feature>
<dbReference type="Pfam" id="PF17862">
    <property type="entry name" value="AAA_lid_3"/>
    <property type="match status" value="1"/>
</dbReference>
<dbReference type="Proteomes" id="UP000426246">
    <property type="component" value="Chromosome"/>
</dbReference>
<sequence>MNRVLRNTGFYLLIFLVVIGIVKFISSQNEAETVLPYSEFRIQLAESATATSPDKKIHKVVVKFEGYTYLVKGEYDSGKVFKSRLPFTDKVFDILDESKIEIIDVEKMAGDSIWISFLTSIIPFVIIFILFFFLLNQAQGGGGKVMNFGKSRARLYNEEKKKVTFEDVAGADEEKQELIEVVEFLKDPRKFAAVGARIPKGVLLVGPPGTGKTLLARAVAGEAGVPFFSISGSDFVEMFVGVGASRVRDLFENAKKNAPCIIFIDEIDAVGRQRGAGLGGGHDEREQTLNQLLVEMDGFGANEGIIIVAATNRPDILDPALLRPGRFDRQITVDRPDVKGREAVLKVHARNKPFAKDVKLDTLARYTIGFTGADLENLLNEAALIAARRSRKDISMSEVEEAFDRIIVGTQKKSRVVSDRDKKTVAFHEAGHAIIGYHERNAHMVHKVTIVPRGRAGGYVMMLPKDSEDPLVVTKSELLDTVTGLLGGRVSEELFIGEIGTGAHDDFRKATAIVRRMIVEYGMSDKLGPMQFGQAQQGQVFLGRDFGHEQNYSDAIAFEIDQEMQVITRACYERAREILTKYADQVALIANTLLVRETLDKDQIVQLIETGSLDALDSAKAALLAADPVKEDEPKVTIQSQDQQADANKLEFEREKKDENEAKDEKGPKDDKDPTEA</sequence>
<evidence type="ECO:0000256" key="13">
    <source>
        <dbReference type="ARBA" id="ARBA00061570"/>
    </source>
</evidence>
<proteinExistence type="inferred from homology"/>
<evidence type="ECO:0000256" key="11">
    <source>
        <dbReference type="ARBA" id="ARBA00023049"/>
    </source>
</evidence>
<comment type="similarity">
    <text evidence="15">Belongs to the AAA ATPase family.</text>
</comment>
<dbReference type="GO" id="GO:0030163">
    <property type="term" value="P:protein catabolic process"/>
    <property type="evidence" value="ECO:0007669"/>
    <property type="project" value="UniProtKB-UniRule"/>
</dbReference>
<dbReference type="GO" id="GO:0005886">
    <property type="term" value="C:plasma membrane"/>
    <property type="evidence" value="ECO:0007669"/>
    <property type="project" value="UniProtKB-SubCell"/>
</dbReference>
<dbReference type="HAMAP" id="MF_01458">
    <property type="entry name" value="FtsH"/>
    <property type="match status" value="1"/>
</dbReference>
<dbReference type="Pfam" id="PF00004">
    <property type="entry name" value="AAA"/>
    <property type="match status" value="1"/>
</dbReference>
<dbReference type="GO" id="GO:0004222">
    <property type="term" value="F:metalloendopeptidase activity"/>
    <property type="evidence" value="ECO:0007669"/>
    <property type="project" value="InterPro"/>
</dbReference>
<keyword evidence="9 14" id="KW-0067">ATP-binding</keyword>
<dbReference type="EC" id="3.4.24.-" evidence="14"/>
<evidence type="ECO:0000256" key="12">
    <source>
        <dbReference type="ARBA" id="ARBA00023136"/>
    </source>
</evidence>
<feature type="region of interest" description="Disordered" evidence="16">
    <location>
        <begin position="628"/>
        <end position="677"/>
    </location>
</feature>
<dbReference type="Gene3D" id="1.10.8.60">
    <property type="match status" value="1"/>
</dbReference>
<accession>A0A6B8RDT7</accession>
<dbReference type="GO" id="GO:0016887">
    <property type="term" value="F:ATP hydrolysis activity"/>
    <property type="evidence" value="ECO:0007669"/>
    <property type="project" value="UniProtKB-UniRule"/>
</dbReference>
<comment type="cofactor">
    <cofactor evidence="14">
        <name>Zn(2+)</name>
        <dbReference type="ChEBI" id="CHEBI:29105"/>
    </cofactor>
    <text evidence="14">Binds 1 zinc ion per subunit.</text>
</comment>
<keyword evidence="12 14" id="KW-0472">Membrane</keyword>
<dbReference type="EMBL" id="CP034235">
    <property type="protein sequence ID" value="QGQ93703.1"/>
    <property type="molecule type" value="Genomic_DNA"/>
</dbReference>
<dbReference type="FunFam" id="1.10.8.60:FF:000001">
    <property type="entry name" value="ATP-dependent zinc metalloprotease FtsH"/>
    <property type="match status" value="1"/>
</dbReference>
<evidence type="ECO:0000256" key="6">
    <source>
        <dbReference type="ARBA" id="ARBA00022741"/>
    </source>
</evidence>
<evidence type="ECO:0000256" key="4">
    <source>
        <dbReference type="ARBA" id="ARBA00022692"/>
    </source>
</evidence>
<evidence type="ECO:0000256" key="14">
    <source>
        <dbReference type="HAMAP-Rule" id="MF_01458"/>
    </source>
</evidence>
<evidence type="ECO:0000256" key="10">
    <source>
        <dbReference type="ARBA" id="ARBA00022989"/>
    </source>
</evidence>
<dbReference type="GO" id="GO:0006508">
    <property type="term" value="P:proteolysis"/>
    <property type="evidence" value="ECO:0007669"/>
    <property type="project" value="UniProtKB-KW"/>
</dbReference>
<dbReference type="FunFam" id="1.20.58.760:FF:000001">
    <property type="entry name" value="ATP-dependent zinc metalloprotease FtsH"/>
    <property type="match status" value="1"/>
</dbReference>
<keyword evidence="8 14" id="KW-0862">Zinc</keyword>
<name>A0A6B8RDT7_9BACL</name>
<feature type="binding site" evidence="14">
    <location>
        <position position="428"/>
    </location>
    <ligand>
        <name>Zn(2+)</name>
        <dbReference type="ChEBI" id="CHEBI:29105"/>
        <note>catalytic</note>
    </ligand>
</feature>
<dbReference type="GO" id="GO:0008270">
    <property type="term" value="F:zinc ion binding"/>
    <property type="evidence" value="ECO:0007669"/>
    <property type="project" value="UniProtKB-UniRule"/>
</dbReference>
<keyword evidence="10 14" id="KW-1133">Transmembrane helix</keyword>
<dbReference type="InterPro" id="IPR037219">
    <property type="entry name" value="Peptidase_M41-like"/>
</dbReference>
<dbReference type="NCBIfam" id="TIGR01241">
    <property type="entry name" value="FtsH_fam"/>
    <property type="match status" value="1"/>
</dbReference>
<feature type="binding site" evidence="14">
    <location>
        <position position="432"/>
    </location>
    <ligand>
        <name>Zn(2+)</name>
        <dbReference type="ChEBI" id="CHEBI:29105"/>
        <note>catalytic</note>
    </ligand>
</feature>
<evidence type="ECO:0000313" key="18">
    <source>
        <dbReference type="EMBL" id="QGQ93703.1"/>
    </source>
</evidence>
<evidence type="ECO:0000256" key="7">
    <source>
        <dbReference type="ARBA" id="ARBA00022801"/>
    </source>
</evidence>
<dbReference type="PANTHER" id="PTHR23076">
    <property type="entry name" value="METALLOPROTEASE M41 FTSH"/>
    <property type="match status" value="1"/>
</dbReference>
<comment type="function">
    <text evidence="14">Acts as a processive, ATP-dependent zinc metallopeptidase for both cytoplasmic and membrane proteins. Plays a role in the quality control of integral membrane proteins.</text>
</comment>
<feature type="binding site" evidence="14">
    <location>
        <begin position="206"/>
        <end position="213"/>
    </location>
    <ligand>
        <name>ATP</name>
        <dbReference type="ChEBI" id="CHEBI:30616"/>
    </ligand>
</feature>
<feature type="domain" description="AAA+ ATPase" evidence="17">
    <location>
        <begin position="198"/>
        <end position="337"/>
    </location>
</feature>
<dbReference type="OrthoDB" id="9809379at2"/>
<keyword evidence="7 14" id="KW-0378">Hydrolase</keyword>
<dbReference type="PROSITE" id="PS00674">
    <property type="entry name" value="AAA"/>
    <property type="match status" value="1"/>
</dbReference>
<keyword evidence="5 14" id="KW-0479">Metal-binding</keyword>
<comment type="similarity">
    <text evidence="13 14">In the central section; belongs to the AAA ATPase family.</text>
</comment>
<keyword evidence="11 14" id="KW-0482">Metalloprotease</keyword>
<dbReference type="AlphaFoldDB" id="A0A6B8RDT7"/>
<keyword evidence="6 14" id="KW-0547">Nucleotide-binding</keyword>
<feature type="compositionally biased region" description="Polar residues" evidence="16">
    <location>
        <begin position="637"/>
        <end position="646"/>
    </location>
</feature>
<evidence type="ECO:0000313" key="19">
    <source>
        <dbReference type="Proteomes" id="UP000426246"/>
    </source>
</evidence>
<dbReference type="InterPro" id="IPR003959">
    <property type="entry name" value="ATPase_AAA_core"/>
</dbReference>
<dbReference type="RefSeq" id="WP_155698700.1">
    <property type="nucleotide sequence ID" value="NZ_CP034235.1"/>
</dbReference>
<keyword evidence="3 14" id="KW-0645">Protease</keyword>
<evidence type="ECO:0000256" key="8">
    <source>
        <dbReference type="ARBA" id="ARBA00022833"/>
    </source>
</evidence>
<dbReference type="InterPro" id="IPR041569">
    <property type="entry name" value="AAA_lid_3"/>
</dbReference>
<evidence type="ECO:0000256" key="5">
    <source>
        <dbReference type="ARBA" id="ARBA00022723"/>
    </source>
</evidence>
<dbReference type="FunFam" id="3.40.50.300:FF:000001">
    <property type="entry name" value="ATP-dependent zinc metalloprotease FtsH"/>
    <property type="match status" value="1"/>
</dbReference>
<evidence type="ECO:0000256" key="9">
    <source>
        <dbReference type="ARBA" id="ARBA00022840"/>
    </source>
</evidence>
<dbReference type="SUPFAM" id="SSF140990">
    <property type="entry name" value="FtsH protease domain-like"/>
    <property type="match status" value="1"/>
</dbReference>
<gene>
    <name evidence="14" type="primary">ftsH</name>
    <name evidence="18" type="ORF">EHS13_01600</name>
</gene>
<feature type="binding site" evidence="14">
    <location>
        <position position="506"/>
    </location>
    <ligand>
        <name>Zn(2+)</name>
        <dbReference type="ChEBI" id="CHEBI:29105"/>
        <note>catalytic</note>
    </ligand>
</feature>
<keyword evidence="4 14" id="KW-0812">Transmembrane</keyword>
<evidence type="ECO:0000256" key="3">
    <source>
        <dbReference type="ARBA" id="ARBA00022670"/>
    </source>
</evidence>
<evidence type="ECO:0000256" key="15">
    <source>
        <dbReference type="RuleBase" id="RU003651"/>
    </source>
</evidence>
<dbReference type="Gene3D" id="3.40.50.300">
    <property type="entry name" value="P-loop containing nucleotide triphosphate hydrolases"/>
    <property type="match status" value="1"/>
</dbReference>
<dbReference type="GO" id="GO:0005524">
    <property type="term" value="F:ATP binding"/>
    <property type="evidence" value="ECO:0007669"/>
    <property type="project" value="UniProtKB-UniRule"/>
</dbReference>
<dbReference type="SUPFAM" id="SSF52540">
    <property type="entry name" value="P-loop containing nucleoside triphosphate hydrolases"/>
    <property type="match status" value="1"/>
</dbReference>
<dbReference type="InterPro" id="IPR003593">
    <property type="entry name" value="AAA+_ATPase"/>
</dbReference>
<dbReference type="Gene3D" id="1.20.58.760">
    <property type="entry name" value="Peptidase M41"/>
    <property type="match status" value="1"/>
</dbReference>
<dbReference type="InterPro" id="IPR005936">
    <property type="entry name" value="FtsH"/>
</dbReference>
<dbReference type="Pfam" id="PF01434">
    <property type="entry name" value="Peptidase_M41"/>
    <property type="match status" value="1"/>
</dbReference>
<evidence type="ECO:0000259" key="17">
    <source>
        <dbReference type="SMART" id="SM00382"/>
    </source>
</evidence>
<reference evidence="19" key="1">
    <citation type="submission" date="2018-11" db="EMBL/GenBank/DDBJ databases">
        <title>Complete genome sequence of Paenibacillus sp. ML311-T8.</title>
        <authorList>
            <person name="Nam Y.-D."/>
            <person name="Kang J."/>
            <person name="Chung W.-H."/>
            <person name="Park Y.S."/>
        </authorList>
    </citation>
    <scope>NUCLEOTIDE SEQUENCE [LARGE SCALE GENOMIC DNA]</scope>
    <source>
        <strain evidence="19">ML311-T8</strain>
    </source>
</reference>
<comment type="similarity">
    <text evidence="2 14">In the C-terminal section; belongs to the peptidase M41 family.</text>
</comment>
<keyword evidence="14" id="KW-1003">Cell membrane</keyword>
<feature type="active site" evidence="14">
    <location>
        <position position="429"/>
    </location>
</feature>
<evidence type="ECO:0000256" key="2">
    <source>
        <dbReference type="ARBA" id="ARBA00010044"/>
    </source>
</evidence>
<dbReference type="GO" id="GO:0004176">
    <property type="term" value="F:ATP-dependent peptidase activity"/>
    <property type="evidence" value="ECO:0007669"/>
    <property type="project" value="InterPro"/>
</dbReference>
<evidence type="ECO:0000256" key="1">
    <source>
        <dbReference type="ARBA" id="ARBA00004370"/>
    </source>
</evidence>
<dbReference type="InterPro" id="IPR000642">
    <property type="entry name" value="Peptidase_M41"/>
</dbReference>